<evidence type="ECO:0000313" key="2">
    <source>
        <dbReference type="EMBL" id="KAJ6410682.1"/>
    </source>
</evidence>
<keyword evidence="3" id="KW-1185">Reference proteome</keyword>
<feature type="transmembrane region" description="Helical" evidence="1">
    <location>
        <begin position="53"/>
        <end position="74"/>
    </location>
</feature>
<protein>
    <submittedName>
        <fullName evidence="2">Uncharacterized protein</fullName>
    </submittedName>
</protein>
<reference evidence="2 3" key="1">
    <citation type="journal article" date="2023" name="Int. J. Mol. Sci.">
        <title>De Novo Assembly and Annotation of 11 Diverse Shrub Willow (Salix) Genomes Reveals Novel Gene Organization in Sex-Linked Regions.</title>
        <authorList>
            <person name="Hyden B."/>
            <person name="Feng K."/>
            <person name="Yates T.B."/>
            <person name="Jawdy S."/>
            <person name="Cereghino C."/>
            <person name="Smart L.B."/>
            <person name="Muchero W."/>
        </authorList>
    </citation>
    <scope>NUCLEOTIDE SEQUENCE [LARGE SCALE GENOMIC DNA]</scope>
    <source>
        <tissue evidence="2">Shoot tip</tissue>
    </source>
</reference>
<gene>
    <name evidence="2" type="ORF">OIU84_007438</name>
</gene>
<evidence type="ECO:0000313" key="3">
    <source>
        <dbReference type="Proteomes" id="UP001162972"/>
    </source>
</evidence>
<keyword evidence="1" id="KW-1133">Transmembrane helix</keyword>
<accession>A0AAD6NZ35</accession>
<dbReference type="EMBL" id="JAPFFJ010000014">
    <property type="protein sequence ID" value="KAJ6410682.1"/>
    <property type="molecule type" value="Genomic_DNA"/>
</dbReference>
<dbReference type="AlphaFoldDB" id="A0AAD6NZ35"/>
<name>A0AAD6NZ35_9ROSI</name>
<comment type="caution">
    <text evidence="2">The sequence shown here is derived from an EMBL/GenBank/DDBJ whole genome shotgun (WGS) entry which is preliminary data.</text>
</comment>
<sequence length="81" mass="8656">MPSTRMTPPSPNQARRKALSFLPCSLPLTSFSWLIKAGFSTGVLLIIDALSLLLPFGFFLLSLPLAVLLVAVAATDCEPNP</sequence>
<dbReference type="Proteomes" id="UP001162972">
    <property type="component" value="Chromosome 15Z"/>
</dbReference>
<proteinExistence type="predicted"/>
<organism evidence="2 3">
    <name type="scientific">Salix udensis</name>
    <dbReference type="NCBI Taxonomy" id="889485"/>
    <lineage>
        <taxon>Eukaryota</taxon>
        <taxon>Viridiplantae</taxon>
        <taxon>Streptophyta</taxon>
        <taxon>Embryophyta</taxon>
        <taxon>Tracheophyta</taxon>
        <taxon>Spermatophyta</taxon>
        <taxon>Magnoliopsida</taxon>
        <taxon>eudicotyledons</taxon>
        <taxon>Gunneridae</taxon>
        <taxon>Pentapetalae</taxon>
        <taxon>rosids</taxon>
        <taxon>fabids</taxon>
        <taxon>Malpighiales</taxon>
        <taxon>Salicaceae</taxon>
        <taxon>Saliceae</taxon>
        <taxon>Salix</taxon>
    </lineage>
</organism>
<keyword evidence="1" id="KW-0812">Transmembrane</keyword>
<keyword evidence="1" id="KW-0472">Membrane</keyword>
<evidence type="ECO:0000256" key="1">
    <source>
        <dbReference type="SAM" id="Phobius"/>
    </source>
</evidence>